<feature type="domain" description="CHAD" evidence="1">
    <location>
        <begin position="9"/>
        <end position="281"/>
    </location>
</feature>
<dbReference type="SMART" id="SM00880">
    <property type="entry name" value="CHAD"/>
    <property type="match status" value="1"/>
</dbReference>
<dbReference type="Gene3D" id="1.40.20.10">
    <property type="entry name" value="CHAD domain"/>
    <property type="match status" value="1"/>
</dbReference>
<accession>A0A059FKU6</accession>
<dbReference type="EMBL" id="ARYJ01000001">
    <property type="protein sequence ID" value="KCZ91151.1"/>
    <property type="molecule type" value="Genomic_DNA"/>
</dbReference>
<dbReference type="AlphaFoldDB" id="A0A059FKU6"/>
<dbReference type="STRING" id="1280952.HJA_01395"/>
<proteinExistence type="predicted"/>
<evidence type="ECO:0000313" key="3">
    <source>
        <dbReference type="Proteomes" id="UP000024816"/>
    </source>
</evidence>
<dbReference type="RefSeq" id="WP_051597233.1">
    <property type="nucleotide sequence ID" value="NZ_ARYJ01000001.1"/>
</dbReference>
<comment type="caution">
    <text evidence="2">The sequence shown here is derived from an EMBL/GenBank/DDBJ whole genome shotgun (WGS) entry which is preliminary data.</text>
</comment>
<dbReference type="InterPro" id="IPR038186">
    <property type="entry name" value="CHAD_dom_sf"/>
</dbReference>
<dbReference type="PANTHER" id="PTHR39339:SF1">
    <property type="entry name" value="CHAD DOMAIN-CONTAINING PROTEIN"/>
    <property type="match status" value="1"/>
</dbReference>
<reference evidence="2 3" key="1">
    <citation type="journal article" date="2014" name="Antonie Van Leeuwenhoek">
        <title>Hyphomonas beringensis sp. nov. and Hyphomonas chukchiensis sp. nov., isolated from surface seawater of the Bering Sea and Chukchi Sea.</title>
        <authorList>
            <person name="Li C."/>
            <person name="Lai Q."/>
            <person name="Li G."/>
            <person name="Dong C."/>
            <person name="Wang J."/>
            <person name="Liao Y."/>
            <person name="Shao Z."/>
        </authorList>
    </citation>
    <scope>NUCLEOTIDE SEQUENCE [LARGE SCALE GENOMIC DNA]</scope>
    <source>
        <strain evidence="2 3">VP2</strain>
    </source>
</reference>
<dbReference type="PATRIC" id="fig|1280952.3.peg.283"/>
<dbReference type="Pfam" id="PF05235">
    <property type="entry name" value="CHAD"/>
    <property type="match status" value="1"/>
</dbReference>
<dbReference type="InterPro" id="IPR007899">
    <property type="entry name" value="CHAD_dom"/>
</dbReference>
<dbReference type="PROSITE" id="PS51708">
    <property type="entry name" value="CHAD"/>
    <property type="match status" value="1"/>
</dbReference>
<dbReference type="OrthoDB" id="9810907at2"/>
<evidence type="ECO:0000259" key="1">
    <source>
        <dbReference type="PROSITE" id="PS51708"/>
    </source>
</evidence>
<organism evidence="2 3">
    <name type="scientific">Hyphomonas jannaschiana VP2</name>
    <dbReference type="NCBI Taxonomy" id="1280952"/>
    <lineage>
        <taxon>Bacteria</taxon>
        <taxon>Pseudomonadati</taxon>
        <taxon>Pseudomonadota</taxon>
        <taxon>Alphaproteobacteria</taxon>
        <taxon>Hyphomonadales</taxon>
        <taxon>Hyphomonadaceae</taxon>
        <taxon>Hyphomonas</taxon>
    </lineage>
</organism>
<sequence length="300" mass="33517">MSYSFRLSDHSLTHGVRRIARSQIETAIAEIDDETLGPVTTVHQLRKRCKKIRGLVRLVRPGFKAYADENAAFRDLSRSLADLRDAGALLETVGALEARFGEVIGGNFFADVRETLAAGSPPADDVHVAERLAGAREAFVAALARTDDWKVKGKAADIVGRGVAQTYKRAVKTLADAEDDGTPVEFHEFRKRVKYHWYHMRLLKHVWPKMIHARIVEARHLATSLGDLHDLAVFRLTVLPMIENADAKVGEVLGGLIEAEEKRLAPDCLHHGHRLFAEKPRPFGDSITAYWTTWQDTART</sequence>
<evidence type="ECO:0000313" key="2">
    <source>
        <dbReference type="EMBL" id="KCZ91151.1"/>
    </source>
</evidence>
<gene>
    <name evidence="2" type="ORF">HJA_01395</name>
</gene>
<protein>
    <submittedName>
        <fullName evidence="2">CHAD domain-containing protein</fullName>
    </submittedName>
</protein>
<dbReference type="Proteomes" id="UP000024816">
    <property type="component" value="Unassembled WGS sequence"/>
</dbReference>
<dbReference type="eggNOG" id="COG5607">
    <property type="taxonomic scope" value="Bacteria"/>
</dbReference>
<name>A0A059FKU6_9PROT</name>
<keyword evidence="3" id="KW-1185">Reference proteome</keyword>
<dbReference type="PANTHER" id="PTHR39339">
    <property type="entry name" value="SLR1444 PROTEIN"/>
    <property type="match status" value="1"/>
</dbReference>